<organism evidence="3">
    <name type="scientific">uncultured Flavobacteriia bacterium</name>
    <dbReference type="NCBI Taxonomy" id="212695"/>
    <lineage>
        <taxon>Bacteria</taxon>
        <taxon>Pseudomonadati</taxon>
        <taxon>Bacteroidota</taxon>
        <taxon>Flavobacteriia</taxon>
        <taxon>environmental samples</taxon>
    </lineage>
</organism>
<dbReference type="InterPro" id="IPR041268">
    <property type="entry name" value="HU-CCDC81_bac_2"/>
</dbReference>
<dbReference type="EMBL" id="FO117574">
    <property type="protein sequence ID" value="CCF99246.1"/>
    <property type="molecule type" value="Genomic_DNA"/>
</dbReference>
<keyword evidence="1" id="KW-0812">Transmembrane</keyword>
<name>H6RDY5_9BACT</name>
<keyword evidence="1" id="KW-1133">Transmembrane helix</keyword>
<dbReference type="Pfam" id="PF18174">
    <property type="entry name" value="HU-CCDC81_bac_1"/>
    <property type="match status" value="1"/>
</dbReference>
<dbReference type="AlphaFoldDB" id="H6RDY5"/>
<keyword evidence="1" id="KW-0472">Membrane</keyword>
<proteinExistence type="predicted"/>
<dbReference type="GO" id="GO:0042834">
    <property type="term" value="F:peptidoglycan binding"/>
    <property type="evidence" value="ECO:0007669"/>
    <property type="project" value="InterPro"/>
</dbReference>
<feature type="transmembrane region" description="Helical" evidence="1">
    <location>
        <begin position="192"/>
        <end position="213"/>
    </location>
</feature>
<dbReference type="Gene3D" id="3.30.70.1070">
    <property type="entry name" value="Sporulation related repeat"/>
    <property type="match status" value="1"/>
</dbReference>
<dbReference type="PROSITE" id="PS51724">
    <property type="entry name" value="SPOR"/>
    <property type="match status" value="1"/>
</dbReference>
<dbReference type="Pfam" id="PF18175">
    <property type="entry name" value="HU-CCDC81_bac_2"/>
    <property type="match status" value="1"/>
</dbReference>
<evidence type="ECO:0000259" key="2">
    <source>
        <dbReference type="PROSITE" id="PS51724"/>
    </source>
</evidence>
<dbReference type="InterPro" id="IPR036680">
    <property type="entry name" value="SPOR-like_sf"/>
</dbReference>
<protein>
    <submittedName>
        <fullName evidence="3">Sporulation-related domain protein</fullName>
    </submittedName>
</protein>
<dbReference type="InterPro" id="IPR040495">
    <property type="entry name" value="HU-CCDC81_bac_1"/>
</dbReference>
<gene>
    <name evidence="3" type="ORF">VIS_S3ATA30033</name>
</gene>
<reference evidence="3" key="2">
    <citation type="submission" date="2012-02" db="EMBL/GenBank/DDBJ databases">
        <authorList>
            <person name="Genoscope - CEA"/>
        </authorList>
    </citation>
    <scope>NUCLEOTIDE SEQUENCE</scope>
</reference>
<feature type="domain" description="SPOR" evidence="2">
    <location>
        <begin position="265"/>
        <end position="343"/>
    </location>
</feature>
<evidence type="ECO:0000256" key="1">
    <source>
        <dbReference type="SAM" id="Phobius"/>
    </source>
</evidence>
<accession>H6RDY5</accession>
<evidence type="ECO:0000313" key="3">
    <source>
        <dbReference type="EMBL" id="CCF99246.1"/>
    </source>
</evidence>
<dbReference type="InterPro" id="IPR007730">
    <property type="entry name" value="SPOR-like_dom"/>
</dbReference>
<dbReference type="Pfam" id="PF05036">
    <property type="entry name" value="SPOR"/>
    <property type="match status" value="1"/>
</dbReference>
<dbReference type="SUPFAM" id="SSF110997">
    <property type="entry name" value="Sporulation related repeat"/>
    <property type="match status" value="1"/>
</dbReference>
<reference evidence="3" key="1">
    <citation type="journal article" date="2012" name="Environ. Microbiol.">
        <title>Genomic content of uncultured Bacteroidetes from contrasting oceanic provinces in the North Atlantic Ocean.</title>
        <authorList>
            <person name="Gomez-Pereira P.R."/>
            <person name="Schuler M."/>
            <person name="Fuchs B.M."/>
            <person name="Bennke C."/>
            <person name="Teeling H."/>
            <person name="Waldmann J."/>
            <person name="Richter M."/>
            <person name="Barbe V."/>
            <person name="Bataille E."/>
            <person name="Glockner F.O."/>
            <person name="Amann R."/>
        </authorList>
    </citation>
    <scope>NUCLEOTIDE SEQUENCE</scope>
</reference>
<sequence length="343" mass="38663">MSKGFLNLLHLNMNLVQYIKELLYQYECVIIPQLGAFLTQPVAIRIDREQGIFFPPGKELSFNGLLTHNDGLLANYIAQRKSISYENALQEIQQEADNWSKKLKTGQLVILKGIGELRFNSEQKIGFQPYNKANFDTNSIGLSSFTKKPLSKTIDSQPLQVATTIIKTIPMEDSKKETLAFTPEKKKQQPAYLKYAAVGVLTIGLLGASYFFGNQYLTNERLKSTEVAQEKIKTNVQEASFDIGELATLELNVISEEVAESSVEVVSGDYFSVIAGSYREESNALKMIDQLKVDGFDEATMAKQSADGLYRVAYGRFESKREAIQLYYFLVNTLEEEAWYLAE</sequence>